<dbReference type="eggNOG" id="ENOG5033826">
    <property type="taxonomic scope" value="Bacteria"/>
</dbReference>
<dbReference type="InterPro" id="IPR011008">
    <property type="entry name" value="Dimeric_a/b-barrel"/>
</dbReference>
<evidence type="ECO:0008006" key="3">
    <source>
        <dbReference type="Google" id="ProtNLM"/>
    </source>
</evidence>
<evidence type="ECO:0000313" key="2">
    <source>
        <dbReference type="EMBL" id="ABZ71523.1"/>
    </source>
</evidence>
<dbReference type="KEGG" id="cak:Caul_2396"/>
<name>B0SVQ5_CAUSK</name>
<proteinExistence type="predicted"/>
<dbReference type="HOGENOM" id="CLU_164560_3_0_5"/>
<sequence>MTRLRTPQAIEITRFNLAGGLTITDFVRANADVDAWLLCQPGFVSRRISQDLDGAVIDMLIWSSAAQGKAAASRLMSELAHSPVHAAIDQQTVSWTVAPVIHSLPAKTAPSPRRDESHGGAERRG</sequence>
<feature type="compositionally biased region" description="Basic and acidic residues" evidence="1">
    <location>
        <begin position="112"/>
        <end position="125"/>
    </location>
</feature>
<dbReference type="EMBL" id="CP000927">
    <property type="protein sequence ID" value="ABZ71523.1"/>
    <property type="molecule type" value="Genomic_DNA"/>
</dbReference>
<dbReference type="AlphaFoldDB" id="B0SVQ5"/>
<organism evidence="2">
    <name type="scientific">Caulobacter sp. (strain K31)</name>
    <dbReference type="NCBI Taxonomy" id="366602"/>
    <lineage>
        <taxon>Bacteria</taxon>
        <taxon>Pseudomonadati</taxon>
        <taxon>Pseudomonadota</taxon>
        <taxon>Alphaproteobacteria</taxon>
        <taxon>Caulobacterales</taxon>
        <taxon>Caulobacteraceae</taxon>
        <taxon>Caulobacter</taxon>
    </lineage>
</organism>
<protein>
    <recommendedName>
        <fullName evidence="3">ABM domain-containing protein</fullName>
    </recommendedName>
</protein>
<gene>
    <name evidence="2" type="ordered locus">Caul_2396</name>
</gene>
<reference evidence="2" key="1">
    <citation type="submission" date="2008-01" db="EMBL/GenBank/DDBJ databases">
        <title>Complete sequence of chromosome of Caulobacter sp. K31.</title>
        <authorList>
            <consortium name="US DOE Joint Genome Institute"/>
            <person name="Copeland A."/>
            <person name="Lucas S."/>
            <person name="Lapidus A."/>
            <person name="Barry K."/>
            <person name="Glavina del Rio T."/>
            <person name="Dalin E."/>
            <person name="Tice H."/>
            <person name="Pitluck S."/>
            <person name="Bruce D."/>
            <person name="Goodwin L."/>
            <person name="Thompson L.S."/>
            <person name="Brettin T."/>
            <person name="Detter J.C."/>
            <person name="Han C."/>
            <person name="Schmutz J."/>
            <person name="Larimer F."/>
            <person name="Land M."/>
            <person name="Hauser L."/>
            <person name="Kyrpides N."/>
            <person name="Kim E."/>
            <person name="Stephens C."/>
            <person name="Richardson P."/>
        </authorList>
    </citation>
    <scope>NUCLEOTIDE SEQUENCE [LARGE SCALE GENOMIC DNA]</scope>
    <source>
        <strain evidence="2">K31</strain>
    </source>
</reference>
<evidence type="ECO:0000256" key="1">
    <source>
        <dbReference type="SAM" id="MobiDB-lite"/>
    </source>
</evidence>
<accession>B0SVQ5</accession>
<dbReference type="SUPFAM" id="SSF54909">
    <property type="entry name" value="Dimeric alpha+beta barrel"/>
    <property type="match status" value="1"/>
</dbReference>
<feature type="region of interest" description="Disordered" evidence="1">
    <location>
        <begin position="104"/>
        <end position="125"/>
    </location>
</feature>